<accession>A0A8H4QIA4</accession>
<dbReference type="Pfam" id="PF00903">
    <property type="entry name" value="Glyoxalase"/>
    <property type="match status" value="1"/>
</dbReference>
<dbReference type="Gene3D" id="3.10.180.10">
    <property type="entry name" value="2,3-Dihydroxybiphenyl 1,2-Dioxygenase, domain 1"/>
    <property type="match status" value="1"/>
</dbReference>
<sequence>MPLHHLGFIVQDLKITSDFYAAALKPLGYEVAITFADGEVIGFGAGKGPDFFLSGPNSPAGKKAAEAGTGSTGFHLAFAARNREEVRQFHAAAIAAGGKDNGEPGPREHYAPGYYGAFIIDPEGRNIEAVYIGPDN</sequence>
<dbReference type="InterPro" id="IPR029068">
    <property type="entry name" value="Glyas_Bleomycin-R_OHBP_Dase"/>
</dbReference>
<feature type="domain" description="VOC" evidence="1">
    <location>
        <begin position="2"/>
        <end position="132"/>
    </location>
</feature>
<proteinExistence type="predicted"/>
<name>A0A8H4QIA4_9AGAR</name>
<dbReference type="PANTHER" id="PTHR35006:SF2">
    <property type="entry name" value="GLYOXALASE FAMILY PROTEIN (AFU_ORTHOLOGUE AFUA_5G14830)"/>
    <property type="match status" value="1"/>
</dbReference>
<dbReference type="SUPFAM" id="SSF54593">
    <property type="entry name" value="Glyoxalase/Bleomycin resistance protein/Dihydroxybiphenyl dioxygenase"/>
    <property type="match status" value="1"/>
</dbReference>
<dbReference type="AlphaFoldDB" id="A0A8H4QIA4"/>
<dbReference type="InterPro" id="IPR004360">
    <property type="entry name" value="Glyas_Fos-R_dOase_dom"/>
</dbReference>
<organism evidence="2 3">
    <name type="scientific">Agrocybe pediades</name>
    <dbReference type="NCBI Taxonomy" id="84607"/>
    <lineage>
        <taxon>Eukaryota</taxon>
        <taxon>Fungi</taxon>
        <taxon>Dikarya</taxon>
        <taxon>Basidiomycota</taxon>
        <taxon>Agaricomycotina</taxon>
        <taxon>Agaricomycetes</taxon>
        <taxon>Agaricomycetidae</taxon>
        <taxon>Agaricales</taxon>
        <taxon>Agaricineae</taxon>
        <taxon>Strophariaceae</taxon>
        <taxon>Agrocybe</taxon>
    </lineage>
</organism>
<dbReference type="EMBL" id="JAACJL010000057">
    <property type="protein sequence ID" value="KAF4611630.1"/>
    <property type="molecule type" value="Genomic_DNA"/>
</dbReference>
<dbReference type="InterPro" id="IPR037523">
    <property type="entry name" value="VOC_core"/>
</dbReference>
<gene>
    <name evidence="2" type="ORF">D9613_003981</name>
</gene>
<comment type="caution">
    <text evidence="2">The sequence shown here is derived from an EMBL/GenBank/DDBJ whole genome shotgun (WGS) entry which is preliminary data.</text>
</comment>
<reference evidence="2 3" key="1">
    <citation type="submission" date="2019-12" db="EMBL/GenBank/DDBJ databases">
        <authorList>
            <person name="Floudas D."/>
            <person name="Bentzer J."/>
            <person name="Ahren D."/>
            <person name="Johansson T."/>
            <person name="Persson P."/>
            <person name="Tunlid A."/>
        </authorList>
    </citation>
    <scope>NUCLEOTIDE SEQUENCE [LARGE SCALE GENOMIC DNA]</scope>
    <source>
        <strain evidence="2 3">CBS 102.39</strain>
    </source>
</reference>
<evidence type="ECO:0000259" key="1">
    <source>
        <dbReference type="PROSITE" id="PS51819"/>
    </source>
</evidence>
<evidence type="ECO:0000313" key="3">
    <source>
        <dbReference type="Proteomes" id="UP000521872"/>
    </source>
</evidence>
<protein>
    <recommendedName>
        <fullName evidence="1">VOC domain-containing protein</fullName>
    </recommendedName>
</protein>
<keyword evidence="3" id="KW-1185">Reference proteome</keyword>
<dbReference type="PROSITE" id="PS51819">
    <property type="entry name" value="VOC"/>
    <property type="match status" value="1"/>
</dbReference>
<dbReference type="Proteomes" id="UP000521872">
    <property type="component" value="Unassembled WGS sequence"/>
</dbReference>
<dbReference type="CDD" id="cd07262">
    <property type="entry name" value="VOC_like"/>
    <property type="match status" value="1"/>
</dbReference>
<evidence type="ECO:0000313" key="2">
    <source>
        <dbReference type="EMBL" id="KAF4611630.1"/>
    </source>
</evidence>
<dbReference type="PANTHER" id="PTHR35006">
    <property type="entry name" value="GLYOXALASE FAMILY PROTEIN (AFU_ORTHOLOGUE AFUA_5G14830)"/>
    <property type="match status" value="1"/>
</dbReference>